<evidence type="ECO:0000313" key="2">
    <source>
        <dbReference type="Proteomes" id="UP001160148"/>
    </source>
</evidence>
<reference evidence="1 2" key="1">
    <citation type="submission" date="2023-01" db="EMBL/GenBank/DDBJ databases">
        <authorList>
            <person name="Whitehead M."/>
        </authorList>
    </citation>
    <scope>NUCLEOTIDE SEQUENCE [LARGE SCALE GENOMIC DNA]</scope>
</reference>
<evidence type="ECO:0000313" key="1">
    <source>
        <dbReference type="EMBL" id="CAI6352436.1"/>
    </source>
</evidence>
<dbReference type="EMBL" id="CARXXK010000002">
    <property type="protein sequence ID" value="CAI6352436.1"/>
    <property type="molecule type" value="Genomic_DNA"/>
</dbReference>
<dbReference type="AlphaFoldDB" id="A0AAV0W9V2"/>
<sequence length="127" mass="14594">MVPDQGHLLSIKQNLKLSFEFPGAYETAFQYTEAFTNQNQILSSFLNGTTWKSIKHKFSNKIVFPIFMYYDDVEIGNPLGSHSGVHKMGCVYYTIPDFPPEYLSTLDNIPISCILISLFRSRIFKIQ</sequence>
<name>A0AAV0W9V2_9HEMI</name>
<dbReference type="Proteomes" id="UP001160148">
    <property type="component" value="Unassembled WGS sequence"/>
</dbReference>
<gene>
    <name evidence="1" type="ORF">MEUPH1_LOCUS8680</name>
</gene>
<proteinExistence type="predicted"/>
<organism evidence="1 2">
    <name type="scientific">Macrosiphum euphorbiae</name>
    <name type="common">potato aphid</name>
    <dbReference type="NCBI Taxonomy" id="13131"/>
    <lineage>
        <taxon>Eukaryota</taxon>
        <taxon>Metazoa</taxon>
        <taxon>Ecdysozoa</taxon>
        <taxon>Arthropoda</taxon>
        <taxon>Hexapoda</taxon>
        <taxon>Insecta</taxon>
        <taxon>Pterygota</taxon>
        <taxon>Neoptera</taxon>
        <taxon>Paraneoptera</taxon>
        <taxon>Hemiptera</taxon>
        <taxon>Sternorrhyncha</taxon>
        <taxon>Aphidomorpha</taxon>
        <taxon>Aphidoidea</taxon>
        <taxon>Aphididae</taxon>
        <taxon>Macrosiphini</taxon>
        <taxon>Macrosiphum</taxon>
    </lineage>
</organism>
<protein>
    <submittedName>
        <fullName evidence="1">Uncharacterized protein</fullName>
    </submittedName>
</protein>
<comment type="caution">
    <text evidence="1">The sequence shown here is derived from an EMBL/GenBank/DDBJ whole genome shotgun (WGS) entry which is preliminary data.</text>
</comment>
<accession>A0AAV0W9V2</accession>
<keyword evidence="2" id="KW-1185">Reference proteome</keyword>